<keyword evidence="1" id="KW-1133">Transmembrane helix</keyword>
<evidence type="ECO:0000256" key="1">
    <source>
        <dbReference type="SAM" id="Phobius"/>
    </source>
</evidence>
<organism evidence="3 4">
    <name type="scientific">Mesorhabditis belari</name>
    <dbReference type="NCBI Taxonomy" id="2138241"/>
    <lineage>
        <taxon>Eukaryota</taxon>
        <taxon>Metazoa</taxon>
        <taxon>Ecdysozoa</taxon>
        <taxon>Nematoda</taxon>
        <taxon>Chromadorea</taxon>
        <taxon>Rhabditida</taxon>
        <taxon>Rhabditina</taxon>
        <taxon>Rhabditomorpha</taxon>
        <taxon>Rhabditoidea</taxon>
        <taxon>Rhabditidae</taxon>
        <taxon>Mesorhabditinae</taxon>
        <taxon>Mesorhabditis</taxon>
    </lineage>
</organism>
<sequence length="186" mass="21464">MLQTIFYLILFLSISTLSQTTDAPKGNLDRLRELLAEDDPEKIRFCAFQPSDSVNCDTCVAKGDECFFCGGKKQQCLPYSVTFPNCDLDDVKHKNCWVNWTAVIIVGAVAAGLLLIIVIVVLCCCICKLRTWRNRRNKVYWQRKDEKHQMRMKDIETKGAERSSQRAREMDYYREKYGLKKNTTAS</sequence>
<feature type="transmembrane region" description="Helical" evidence="1">
    <location>
        <begin position="97"/>
        <end position="127"/>
    </location>
</feature>
<dbReference type="InterPro" id="IPR052304">
    <property type="entry name" value="PTTG1IP"/>
</dbReference>
<dbReference type="PANTHER" id="PTHR15191:SF3">
    <property type="entry name" value="PITUITARY TUMOR-TRANSFORMING GENE PROTEIN-BINDING FACTOR"/>
    <property type="match status" value="1"/>
</dbReference>
<proteinExistence type="predicted"/>
<dbReference type="GO" id="GO:0006606">
    <property type="term" value="P:protein import into nucleus"/>
    <property type="evidence" value="ECO:0007669"/>
    <property type="project" value="TreeGrafter"/>
</dbReference>
<dbReference type="WBParaSite" id="MBELARI_LOCUS11238">
    <property type="protein sequence ID" value="MBELARI_LOCUS11238"/>
    <property type="gene ID" value="MBELARI_LOCUS11238"/>
</dbReference>
<feature type="chain" id="PRO_5042080677" evidence="2">
    <location>
        <begin position="21"/>
        <end position="186"/>
    </location>
</feature>
<evidence type="ECO:0000313" key="3">
    <source>
        <dbReference type="Proteomes" id="UP000887575"/>
    </source>
</evidence>
<keyword evidence="1" id="KW-0472">Membrane</keyword>
<keyword evidence="1" id="KW-0812">Transmembrane</keyword>
<protein>
    <submittedName>
        <fullName evidence="4">Uncharacterized protein</fullName>
    </submittedName>
</protein>
<dbReference type="GO" id="GO:0005634">
    <property type="term" value="C:nucleus"/>
    <property type="evidence" value="ECO:0007669"/>
    <property type="project" value="TreeGrafter"/>
</dbReference>
<name>A0AAF3EBC6_9BILA</name>
<accession>A0AAF3EBC6</accession>
<dbReference type="AlphaFoldDB" id="A0AAF3EBC6"/>
<evidence type="ECO:0000313" key="4">
    <source>
        <dbReference type="WBParaSite" id="MBELARI_LOCUS11238"/>
    </source>
</evidence>
<dbReference type="PANTHER" id="PTHR15191">
    <property type="entry name" value="PROTEIN CBG20567"/>
    <property type="match status" value="1"/>
</dbReference>
<dbReference type="GO" id="GO:0005737">
    <property type="term" value="C:cytoplasm"/>
    <property type="evidence" value="ECO:0007669"/>
    <property type="project" value="TreeGrafter"/>
</dbReference>
<dbReference type="Proteomes" id="UP000887575">
    <property type="component" value="Unassembled WGS sequence"/>
</dbReference>
<evidence type="ECO:0000256" key="2">
    <source>
        <dbReference type="SAM" id="SignalP"/>
    </source>
</evidence>
<feature type="signal peptide" evidence="2">
    <location>
        <begin position="1"/>
        <end position="20"/>
    </location>
</feature>
<keyword evidence="2" id="KW-0732">Signal</keyword>
<reference evidence="4" key="1">
    <citation type="submission" date="2024-02" db="UniProtKB">
        <authorList>
            <consortium name="WormBaseParasite"/>
        </authorList>
    </citation>
    <scope>IDENTIFICATION</scope>
</reference>
<keyword evidence="3" id="KW-1185">Reference proteome</keyword>